<keyword evidence="8" id="KW-1185">Reference proteome</keyword>
<evidence type="ECO:0000259" key="6">
    <source>
        <dbReference type="PROSITE" id="PS50850"/>
    </source>
</evidence>
<dbReference type="AlphaFoldDB" id="S7PS89"/>
<keyword evidence="3 5" id="KW-1133">Transmembrane helix</keyword>
<dbReference type="EMBL" id="KB469314">
    <property type="protein sequence ID" value="EPQ50676.1"/>
    <property type="molecule type" value="Genomic_DNA"/>
</dbReference>
<protein>
    <submittedName>
        <fullName evidence="7">MFS general substrate transporter</fullName>
    </submittedName>
</protein>
<gene>
    <name evidence="7" type="ORF">GLOTRDRAFT_112679</name>
</gene>
<feature type="transmembrane region" description="Helical" evidence="5">
    <location>
        <begin position="428"/>
        <end position="449"/>
    </location>
</feature>
<dbReference type="KEGG" id="gtr:GLOTRDRAFT_112679"/>
<dbReference type="PANTHER" id="PTHR23502">
    <property type="entry name" value="MAJOR FACILITATOR SUPERFAMILY"/>
    <property type="match status" value="1"/>
</dbReference>
<dbReference type="RefSeq" id="XP_007870934.1">
    <property type="nucleotide sequence ID" value="XM_007872743.1"/>
</dbReference>
<dbReference type="PROSITE" id="PS50850">
    <property type="entry name" value="MFS"/>
    <property type="match status" value="1"/>
</dbReference>
<dbReference type="OMA" id="MINERGF"/>
<feature type="transmembrane region" description="Helical" evidence="5">
    <location>
        <begin position="162"/>
        <end position="183"/>
    </location>
</feature>
<evidence type="ECO:0000256" key="4">
    <source>
        <dbReference type="ARBA" id="ARBA00023136"/>
    </source>
</evidence>
<feature type="transmembrane region" description="Helical" evidence="5">
    <location>
        <begin position="399"/>
        <end position="422"/>
    </location>
</feature>
<dbReference type="GO" id="GO:0022857">
    <property type="term" value="F:transmembrane transporter activity"/>
    <property type="evidence" value="ECO:0007669"/>
    <property type="project" value="InterPro"/>
</dbReference>
<feature type="transmembrane region" description="Helical" evidence="5">
    <location>
        <begin position="129"/>
        <end position="150"/>
    </location>
</feature>
<name>S7PS89_GLOTA</name>
<dbReference type="SUPFAM" id="SSF103473">
    <property type="entry name" value="MFS general substrate transporter"/>
    <property type="match status" value="1"/>
</dbReference>
<feature type="domain" description="Major facilitator superfamily (MFS) profile" evidence="6">
    <location>
        <begin position="34"/>
        <end position="453"/>
    </location>
</feature>
<reference evidence="7 8" key="1">
    <citation type="journal article" date="2012" name="Science">
        <title>The Paleozoic origin of enzymatic lignin decomposition reconstructed from 31 fungal genomes.</title>
        <authorList>
            <person name="Floudas D."/>
            <person name="Binder M."/>
            <person name="Riley R."/>
            <person name="Barry K."/>
            <person name="Blanchette R.A."/>
            <person name="Henrissat B."/>
            <person name="Martinez A.T."/>
            <person name="Otillar R."/>
            <person name="Spatafora J.W."/>
            <person name="Yadav J.S."/>
            <person name="Aerts A."/>
            <person name="Benoit I."/>
            <person name="Boyd A."/>
            <person name="Carlson A."/>
            <person name="Copeland A."/>
            <person name="Coutinho P.M."/>
            <person name="de Vries R.P."/>
            <person name="Ferreira P."/>
            <person name="Findley K."/>
            <person name="Foster B."/>
            <person name="Gaskell J."/>
            <person name="Glotzer D."/>
            <person name="Gorecki P."/>
            <person name="Heitman J."/>
            <person name="Hesse C."/>
            <person name="Hori C."/>
            <person name="Igarashi K."/>
            <person name="Jurgens J.A."/>
            <person name="Kallen N."/>
            <person name="Kersten P."/>
            <person name="Kohler A."/>
            <person name="Kuees U."/>
            <person name="Kumar T.K.A."/>
            <person name="Kuo A."/>
            <person name="LaButti K."/>
            <person name="Larrondo L.F."/>
            <person name="Lindquist E."/>
            <person name="Ling A."/>
            <person name="Lombard V."/>
            <person name="Lucas S."/>
            <person name="Lundell T."/>
            <person name="Martin R."/>
            <person name="McLaughlin D.J."/>
            <person name="Morgenstern I."/>
            <person name="Morin E."/>
            <person name="Murat C."/>
            <person name="Nagy L.G."/>
            <person name="Nolan M."/>
            <person name="Ohm R.A."/>
            <person name="Patyshakuliyeva A."/>
            <person name="Rokas A."/>
            <person name="Ruiz-Duenas F.J."/>
            <person name="Sabat G."/>
            <person name="Salamov A."/>
            <person name="Samejima M."/>
            <person name="Schmutz J."/>
            <person name="Slot J.C."/>
            <person name="St John F."/>
            <person name="Stenlid J."/>
            <person name="Sun H."/>
            <person name="Sun S."/>
            <person name="Syed K."/>
            <person name="Tsang A."/>
            <person name="Wiebenga A."/>
            <person name="Young D."/>
            <person name="Pisabarro A."/>
            <person name="Eastwood D.C."/>
            <person name="Martin F."/>
            <person name="Cullen D."/>
            <person name="Grigoriev I.V."/>
            <person name="Hibbett D.S."/>
        </authorList>
    </citation>
    <scope>NUCLEOTIDE SEQUENCE [LARGE SCALE GENOMIC DNA]</scope>
    <source>
        <strain evidence="7 8">ATCC 11539</strain>
    </source>
</reference>
<dbReference type="PANTHER" id="PTHR23502:SF64">
    <property type="entry name" value="TRANSPORTER, PUTATIVE (AFU_ORTHOLOGUE AFUA_3G11760)-RELATED"/>
    <property type="match status" value="1"/>
</dbReference>
<dbReference type="HOGENOM" id="CLU_008455_8_0_1"/>
<evidence type="ECO:0000256" key="1">
    <source>
        <dbReference type="ARBA" id="ARBA00004141"/>
    </source>
</evidence>
<feature type="transmembrane region" description="Helical" evidence="5">
    <location>
        <begin position="68"/>
        <end position="88"/>
    </location>
</feature>
<keyword evidence="4 5" id="KW-0472">Membrane</keyword>
<dbReference type="GO" id="GO:0005886">
    <property type="term" value="C:plasma membrane"/>
    <property type="evidence" value="ECO:0007669"/>
    <property type="project" value="TreeGrafter"/>
</dbReference>
<dbReference type="GeneID" id="19299592"/>
<dbReference type="InterPro" id="IPR011701">
    <property type="entry name" value="MFS"/>
</dbReference>
<dbReference type="InterPro" id="IPR036259">
    <property type="entry name" value="MFS_trans_sf"/>
</dbReference>
<feature type="transmembrane region" description="Helical" evidence="5">
    <location>
        <begin position="336"/>
        <end position="357"/>
    </location>
</feature>
<dbReference type="OrthoDB" id="3066029at2759"/>
<feature type="transmembrane region" description="Helical" evidence="5">
    <location>
        <begin position="189"/>
        <end position="208"/>
    </location>
</feature>
<evidence type="ECO:0000313" key="8">
    <source>
        <dbReference type="Proteomes" id="UP000030669"/>
    </source>
</evidence>
<evidence type="ECO:0000256" key="5">
    <source>
        <dbReference type="SAM" id="Phobius"/>
    </source>
</evidence>
<feature type="transmembrane region" description="Helical" evidence="5">
    <location>
        <begin position="287"/>
        <end position="315"/>
    </location>
</feature>
<keyword evidence="2 5" id="KW-0812">Transmembrane</keyword>
<evidence type="ECO:0000313" key="7">
    <source>
        <dbReference type="EMBL" id="EPQ50676.1"/>
    </source>
</evidence>
<dbReference type="Proteomes" id="UP000030669">
    <property type="component" value="Unassembled WGS sequence"/>
</dbReference>
<dbReference type="Pfam" id="PF07690">
    <property type="entry name" value="MFS_1"/>
    <property type="match status" value="1"/>
</dbReference>
<dbReference type="InterPro" id="IPR020846">
    <property type="entry name" value="MFS_dom"/>
</dbReference>
<dbReference type="Gene3D" id="1.20.1720.10">
    <property type="entry name" value="Multidrug resistance protein D"/>
    <property type="match status" value="1"/>
</dbReference>
<organism evidence="7 8">
    <name type="scientific">Gloeophyllum trabeum (strain ATCC 11539 / FP-39264 / Madison 617)</name>
    <name type="common">Brown rot fungus</name>
    <dbReference type="NCBI Taxonomy" id="670483"/>
    <lineage>
        <taxon>Eukaryota</taxon>
        <taxon>Fungi</taxon>
        <taxon>Dikarya</taxon>
        <taxon>Basidiomycota</taxon>
        <taxon>Agaricomycotina</taxon>
        <taxon>Agaricomycetes</taxon>
        <taxon>Gloeophyllales</taxon>
        <taxon>Gloeophyllaceae</taxon>
        <taxon>Gloeophyllum</taxon>
    </lineage>
</organism>
<evidence type="ECO:0000256" key="3">
    <source>
        <dbReference type="ARBA" id="ARBA00022989"/>
    </source>
</evidence>
<comment type="subcellular location">
    <subcellularLocation>
        <location evidence="1">Membrane</location>
        <topology evidence="1">Multi-pass membrane protein</topology>
    </subcellularLocation>
</comment>
<accession>S7PS89</accession>
<feature type="transmembrane region" description="Helical" evidence="5">
    <location>
        <begin position="100"/>
        <end position="117"/>
    </location>
</feature>
<feature type="transmembrane region" description="Helical" evidence="5">
    <location>
        <begin position="363"/>
        <end position="387"/>
    </location>
</feature>
<proteinExistence type="predicted"/>
<feature type="transmembrane region" description="Helical" evidence="5">
    <location>
        <begin position="33"/>
        <end position="56"/>
    </location>
</feature>
<dbReference type="eggNOG" id="KOG0255">
    <property type="taxonomic scope" value="Eukaryota"/>
</dbReference>
<evidence type="ECO:0000256" key="2">
    <source>
        <dbReference type="ARBA" id="ARBA00022692"/>
    </source>
</evidence>
<sequence length="469" mass="50724">MASEETPLLVSEAAQQKAHDALYDRFSRSQKRAIVAVVSWAGLLPFFVSGSFVPSIPQIARDFDSTGAVINLAVSLSILTTALANLLWARYSSFYGRRPIYLFSYPFLCIGSLGVASARDVTELMSWRIVQAFGASSGMSTGAAVIGDIYRLEERGTAMGVFFAACLLGPALAPLAGGLAAHYASWRVMQLALFLAGLSAWISVLLLLPETVQPDSQGLPRYLREKGKEVNSWVWVWLNPFKSLWLLRSPNVLAVTLAGTFVLMTDFVLLTPLAYTVGVRYNIKNEALIGAFFLPAGLGNVIGAPLGGNISDRVVARWRKKRKGEWVPEDRLRATYWGALVLVPVSILLSGLVTQFVDGTPGIVLNLICLFVNGIGIDIVLSPSNAYYVDVLHRQSAEVIAASGAFRSIILAASTACVLPLINRIGVAATDALAAAIAWLGFVLLWCTIRYGGKMRAWLDVGYSTIQDT</sequence>
<feature type="transmembrane region" description="Helical" evidence="5">
    <location>
        <begin position="252"/>
        <end position="275"/>
    </location>
</feature>